<feature type="domain" description="Aminoglycoside phosphotransferase" evidence="1">
    <location>
        <begin position="14"/>
        <end position="131"/>
    </location>
</feature>
<dbReference type="InterPro" id="IPR002575">
    <property type="entry name" value="Aminoglycoside_PTrfase"/>
</dbReference>
<dbReference type="EC" id="2.7.1.156" evidence="2"/>
<dbReference type="STRING" id="754436.JCM19237_3506"/>
<accession>A0A090QS84</accession>
<sequence length="207" mass="23049">MDGETAPDDLPMATLLRVQAQIHALPVPDWALDCRQRARHYWAYMAESDKTPALTALYQHFQTVCTLPSQTETFPAACCHHDLGAYNLIHRLDGGYTVIDWEYAAAGDPSLDLAMTISANQWSPQSAVTVYCQQRAQLGLDALASPQTWLAAVQAWLPWCDYLAMLWYYVALSNGITMTTACRLSGYNKSCYIRQCDPDSVTCSSLL</sequence>
<organism evidence="2 3">
    <name type="scientific">Photobacterium aphoticum</name>
    <dbReference type="NCBI Taxonomy" id="754436"/>
    <lineage>
        <taxon>Bacteria</taxon>
        <taxon>Pseudomonadati</taxon>
        <taxon>Pseudomonadota</taxon>
        <taxon>Gammaproteobacteria</taxon>
        <taxon>Vibrionales</taxon>
        <taxon>Vibrionaceae</taxon>
        <taxon>Photobacterium</taxon>
    </lineage>
</organism>
<dbReference type="AlphaFoldDB" id="A0A090QS84"/>
<dbReference type="GO" id="GO:0019165">
    <property type="term" value="F:thiamine kinase activity"/>
    <property type="evidence" value="ECO:0007669"/>
    <property type="project" value="UniProtKB-EC"/>
</dbReference>
<evidence type="ECO:0000313" key="3">
    <source>
        <dbReference type="Proteomes" id="UP000029227"/>
    </source>
</evidence>
<name>A0A090QS84_9GAMM</name>
<keyword evidence="2" id="KW-0418">Kinase</keyword>
<comment type="caution">
    <text evidence="2">The sequence shown here is derived from an EMBL/GenBank/DDBJ whole genome shotgun (WGS) entry which is preliminary data.</text>
</comment>
<keyword evidence="2" id="KW-0808">Transferase</keyword>
<dbReference type="Proteomes" id="UP000029227">
    <property type="component" value="Unassembled WGS sequence"/>
</dbReference>
<dbReference type="Pfam" id="PF01636">
    <property type="entry name" value="APH"/>
    <property type="match status" value="1"/>
</dbReference>
<dbReference type="eggNOG" id="COG0510">
    <property type="taxonomic scope" value="Bacteria"/>
</dbReference>
<dbReference type="GO" id="GO:0043752">
    <property type="term" value="F:adenosylcobinamide kinase activity"/>
    <property type="evidence" value="ECO:0007669"/>
    <property type="project" value="UniProtKB-EC"/>
</dbReference>
<dbReference type="InterPro" id="IPR011009">
    <property type="entry name" value="Kinase-like_dom_sf"/>
</dbReference>
<reference evidence="2 3" key="1">
    <citation type="journal article" date="2014" name="Genome Announc.">
        <title>Draft Genome Sequences of Two Vibrionaceae Species, Vibrio ponticus C121 and Photobacterium aphoticum C119, Isolated as Coral Reef Microbiota.</title>
        <authorList>
            <person name="Al-saari N."/>
            <person name="Meirelles P.M."/>
            <person name="Mino S."/>
            <person name="Suda W."/>
            <person name="Oshima K."/>
            <person name="Hattori M."/>
            <person name="Ohkuma M."/>
            <person name="Thompson F.L."/>
            <person name="Gomez-Gil B."/>
            <person name="Sawabe T."/>
            <person name="Sawabe T."/>
        </authorList>
    </citation>
    <scope>NUCLEOTIDE SEQUENCE [LARGE SCALE GENOMIC DNA]</scope>
    <source>
        <strain evidence="2 3">JCM 19237</strain>
    </source>
</reference>
<dbReference type="Gene3D" id="3.90.1200.10">
    <property type="match status" value="1"/>
</dbReference>
<gene>
    <name evidence="2" type="ORF">JCM19237_3506</name>
</gene>
<evidence type="ECO:0000313" key="2">
    <source>
        <dbReference type="EMBL" id="GAL05123.1"/>
    </source>
</evidence>
<dbReference type="EC" id="2.7.1.89" evidence="2"/>
<dbReference type="EMBL" id="BBMN01000006">
    <property type="protein sequence ID" value="GAL05123.1"/>
    <property type="molecule type" value="Genomic_DNA"/>
</dbReference>
<proteinExistence type="predicted"/>
<dbReference type="SUPFAM" id="SSF56112">
    <property type="entry name" value="Protein kinase-like (PK-like)"/>
    <property type="match status" value="1"/>
</dbReference>
<protein>
    <submittedName>
        <fullName evidence="2">Thiamine kinase</fullName>
        <ecNumber evidence="2">2.7.1.156</ecNumber>
        <ecNumber evidence="2">2.7.1.89</ecNumber>
    </submittedName>
</protein>
<evidence type="ECO:0000259" key="1">
    <source>
        <dbReference type="Pfam" id="PF01636"/>
    </source>
</evidence>